<sequence>MKLIVYESVSCLLRKYFILIHNKYEIDYLYQLAMKLNTEVIMSNLFHYTIKTLRFDEDYAPAQSTRLTTNFANLARGEDRKKNLHNTLRMINNRFNDFAHWDNPKNDRYAVEVEIVSADIVIEGQEEHFPAIEMLKTYIVDKHTNQRIDGIVGNSFSSYVRDYDFSVWLINHNKNQEKFSAPANYGELHGKLFKLLVDSEAYQQISAKAPVFCLSVASTRTYTQTTNHHPILGTEYTQNAYSLTDDYFAKMGMKVRYFMPPKSVAPYAFYFTGDLLNDYSNLELIGLISTMETFQKIYRPEIYNANSVAGQVYQPSLTYQNYSLTTIEYDREERTQLAIKQGEFTNECFIKPYRELLANWAKTEVI</sequence>
<evidence type="ECO:0008006" key="3">
    <source>
        <dbReference type="Google" id="ProtNLM"/>
    </source>
</evidence>
<dbReference type="Proteomes" id="UP000005467">
    <property type="component" value="Unassembled WGS sequence"/>
</dbReference>
<organism evidence="1 2">
    <name type="scientific">Actinobacillus ureae ATCC 25976</name>
    <dbReference type="NCBI Taxonomy" id="887324"/>
    <lineage>
        <taxon>Bacteria</taxon>
        <taxon>Pseudomonadati</taxon>
        <taxon>Pseudomonadota</taxon>
        <taxon>Gammaproteobacteria</taxon>
        <taxon>Pasteurellales</taxon>
        <taxon>Pasteurellaceae</taxon>
        <taxon>Actinobacillus</taxon>
    </lineage>
</organism>
<protein>
    <recommendedName>
        <fullName evidence="3">DUF1852 domain-containing protein</fullName>
    </recommendedName>
</protein>
<dbReference type="PIRSF" id="PIRSF034367">
    <property type="entry name" value="DUF1852"/>
    <property type="match status" value="1"/>
</dbReference>
<name>E8KEP5_9PAST</name>
<evidence type="ECO:0000313" key="2">
    <source>
        <dbReference type="Proteomes" id="UP000005467"/>
    </source>
</evidence>
<gene>
    <name evidence="1" type="ORF">HMPREF0027_0312</name>
</gene>
<dbReference type="AlphaFoldDB" id="E8KEP5"/>
<evidence type="ECO:0000313" key="1">
    <source>
        <dbReference type="EMBL" id="EFX92636.1"/>
    </source>
</evidence>
<accession>E8KEP5</accession>
<dbReference type="InterPro" id="IPR015004">
    <property type="entry name" value="MesX"/>
</dbReference>
<reference evidence="1 2" key="1">
    <citation type="submission" date="2011-01" db="EMBL/GenBank/DDBJ databases">
        <authorList>
            <person name="Muzny D."/>
            <person name="Qin X."/>
            <person name="Deng J."/>
            <person name="Jiang H."/>
            <person name="Liu Y."/>
            <person name="Qu J."/>
            <person name="Song X.-Z."/>
            <person name="Zhang L."/>
            <person name="Thornton R."/>
            <person name="Coyle M."/>
            <person name="Francisco L."/>
            <person name="Jackson L."/>
            <person name="Javaid M."/>
            <person name="Korchina V."/>
            <person name="Kovar C."/>
            <person name="Mata R."/>
            <person name="Mathew T."/>
            <person name="Ngo R."/>
            <person name="Nguyen L."/>
            <person name="Nguyen N."/>
            <person name="Okwuonu G."/>
            <person name="Ongeri F."/>
            <person name="Pham C."/>
            <person name="Simmons D."/>
            <person name="Wilczek-Boney K."/>
            <person name="Hale W."/>
            <person name="Jakkamsetti A."/>
            <person name="Pham P."/>
            <person name="Ruth R."/>
            <person name="San Lucas F."/>
            <person name="Warren J."/>
            <person name="Zhang J."/>
            <person name="Zhao Z."/>
            <person name="Zhou C."/>
            <person name="Zhu D."/>
            <person name="Lee S."/>
            <person name="Bess C."/>
            <person name="Blankenburg K."/>
            <person name="Forbes L."/>
            <person name="Fu Q."/>
            <person name="Gubbala S."/>
            <person name="Hirani K."/>
            <person name="Jayaseelan J.C."/>
            <person name="Lara F."/>
            <person name="Munidasa M."/>
            <person name="Palculict T."/>
            <person name="Patil S."/>
            <person name="Pu L.-L."/>
            <person name="Saada N."/>
            <person name="Tang L."/>
            <person name="Weissenberger G."/>
            <person name="Zhu Y."/>
            <person name="Hemphill L."/>
            <person name="Shang Y."/>
            <person name="Youmans B."/>
            <person name="Ayvaz T."/>
            <person name="Ross M."/>
            <person name="Santibanez J."/>
            <person name="Aqrawi P."/>
            <person name="Gross S."/>
            <person name="Joshi V."/>
            <person name="Fowler G."/>
            <person name="Nazareth L."/>
            <person name="Reid J."/>
            <person name="Worley K."/>
            <person name="Petrosino J."/>
            <person name="Highlander S."/>
            <person name="Gibbs R."/>
        </authorList>
    </citation>
    <scope>NUCLEOTIDE SEQUENCE [LARGE SCALE GENOMIC DNA]</scope>
    <source>
        <strain evidence="1 2">ATCC 25976</strain>
    </source>
</reference>
<dbReference type="Pfam" id="PF08908">
    <property type="entry name" value="MesX"/>
    <property type="match status" value="1"/>
</dbReference>
<proteinExistence type="predicted"/>
<comment type="caution">
    <text evidence="1">The sequence shown here is derived from an EMBL/GenBank/DDBJ whole genome shotgun (WGS) entry which is preliminary data.</text>
</comment>
<keyword evidence="2" id="KW-1185">Reference proteome</keyword>
<dbReference type="EMBL" id="AEVG01000023">
    <property type="protein sequence ID" value="EFX92636.1"/>
    <property type="molecule type" value="Genomic_DNA"/>
</dbReference>
<dbReference type="HOGENOM" id="CLU_856962_0_0_6"/>